<dbReference type="InterPro" id="IPR000215">
    <property type="entry name" value="Serpin_fam"/>
</dbReference>
<dbReference type="Gene3D" id="2.30.39.10">
    <property type="entry name" value="Alpha-1-antitrypsin, domain 1"/>
    <property type="match status" value="1"/>
</dbReference>
<keyword evidence="3 7" id="KW-0722">Serine protease inhibitor</keyword>
<dbReference type="InterPro" id="IPR042185">
    <property type="entry name" value="Serpin_sf_2"/>
</dbReference>
<dbReference type="InterPro" id="IPR023796">
    <property type="entry name" value="Serpin_dom"/>
</dbReference>
<organism evidence="6 7">
    <name type="scientific">Drosophila hydei</name>
    <name type="common">Fruit fly</name>
    <dbReference type="NCBI Taxonomy" id="7224"/>
    <lineage>
        <taxon>Eukaryota</taxon>
        <taxon>Metazoa</taxon>
        <taxon>Ecdysozoa</taxon>
        <taxon>Arthropoda</taxon>
        <taxon>Hexapoda</taxon>
        <taxon>Insecta</taxon>
        <taxon>Pterygota</taxon>
        <taxon>Neoptera</taxon>
        <taxon>Endopterygota</taxon>
        <taxon>Diptera</taxon>
        <taxon>Brachycera</taxon>
        <taxon>Muscomorpha</taxon>
        <taxon>Ephydroidea</taxon>
        <taxon>Drosophilidae</taxon>
        <taxon>Drosophila</taxon>
    </lineage>
</organism>
<dbReference type="PROSITE" id="PS00284">
    <property type="entry name" value="SERPIN"/>
    <property type="match status" value="1"/>
</dbReference>
<dbReference type="InterPro" id="IPR036186">
    <property type="entry name" value="Serpin_sf"/>
</dbReference>
<dbReference type="GO" id="GO:0005615">
    <property type="term" value="C:extracellular space"/>
    <property type="evidence" value="ECO:0007669"/>
    <property type="project" value="InterPro"/>
</dbReference>
<evidence type="ECO:0000256" key="4">
    <source>
        <dbReference type="RuleBase" id="RU000411"/>
    </source>
</evidence>
<name>A0A6J1L964_DROHY</name>
<evidence type="ECO:0000313" key="6">
    <source>
        <dbReference type="Proteomes" id="UP000504633"/>
    </source>
</evidence>
<dbReference type="GeneID" id="111593186"/>
<sequence>MASGGTLLTPPTPNQILFARNFLLAVNKNKELQAQNLIISPAGARSALTLVFMGAGGKTADELRSGLMLGPAKKIAIAKQHAEFISNDCVCNEKGVSIRLATGLYVRHDQDVHPEFVAQAEEFFNTQANTLNFVDAVGSMHQVNSWLQRQTFNTVCNLLTADAFSLESKIFLVNTLYFRARWAKSFSVQNTELGDFTISSAQKMQVPMMRQIGEFRFGESKKMNARILQLPFEESDLNLLLIVPLEEMGISKLVSKLEKMDLNEVALKSVMHEVDVTVPRFKIECDVDLKKPLQNLGVNRVFTNAVAELPGLFAKKSTHAITEARQKLFLSVNEAGCVVDDGESPKVRTFKANPERKVFVANHPFVFAIRNNKAVYFVGHFVRP</sequence>
<dbReference type="CDD" id="cd19954">
    <property type="entry name" value="serpin42Dd-like_insects"/>
    <property type="match status" value="1"/>
</dbReference>
<dbReference type="PANTHER" id="PTHR11461">
    <property type="entry name" value="SERINE PROTEASE INHIBITOR, SERPIN"/>
    <property type="match status" value="1"/>
</dbReference>
<dbReference type="RefSeq" id="XP_023161566.2">
    <property type="nucleotide sequence ID" value="XM_023305798.2"/>
</dbReference>
<keyword evidence="6" id="KW-1185">Reference proteome</keyword>
<proteinExistence type="inferred from homology"/>
<protein>
    <submittedName>
        <fullName evidence="7">Serine protease inhibitor 42Dd isoform X1</fullName>
    </submittedName>
</protein>
<dbReference type="Gene3D" id="3.30.497.10">
    <property type="entry name" value="Antithrombin, subunit I, domain 2"/>
    <property type="match status" value="1"/>
</dbReference>
<evidence type="ECO:0000259" key="5">
    <source>
        <dbReference type="SMART" id="SM00093"/>
    </source>
</evidence>
<comment type="similarity">
    <text evidence="1 4">Belongs to the serpin family.</text>
</comment>
<keyword evidence="2 7" id="KW-0646">Protease inhibitor</keyword>
<reference evidence="7" key="1">
    <citation type="submission" date="2025-08" db="UniProtKB">
        <authorList>
            <consortium name="RefSeq"/>
        </authorList>
    </citation>
    <scope>IDENTIFICATION</scope>
    <source>
        <strain evidence="7">15085-1641.00</strain>
        <tissue evidence="7">Whole body</tissue>
    </source>
</reference>
<dbReference type="SMART" id="SM00093">
    <property type="entry name" value="SERPIN"/>
    <property type="match status" value="1"/>
</dbReference>
<evidence type="ECO:0000256" key="2">
    <source>
        <dbReference type="ARBA" id="ARBA00022690"/>
    </source>
</evidence>
<dbReference type="KEGG" id="dhe:111593186"/>
<evidence type="ECO:0000313" key="7">
    <source>
        <dbReference type="RefSeq" id="XP_023161566.2"/>
    </source>
</evidence>
<dbReference type="Pfam" id="PF00079">
    <property type="entry name" value="Serpin"/>
    <property type="match status" value="1"/>
</dbReference>
<evidence type="ECO:0000256" key="1">
    <source>
        <dbReference type="ARBA" id="ARBA00009500"/>
    </source>
</evidence>
<dbReference type="OrthoDB" id="671595at2759"/>
<accession>A0A6J1L964</accession>
<evidence type="ECO:0000256" key="3">
    <source>
        <dbReference type="ARBA" id="ARBA00022900"/>
    </source>
</evidence>
<dbReference type="OMA" id="QRMELPM"/>
<dbReference type="InterPro" id="IPR023795">
    <property type="entry name" value="Serpin_CS"/>
</dbReference>
<gene>
    <name evidence="7" type="primary">LOC111593186</name>
</gene>
<dbReference type="GO" id="GO:0004867">
    <property type="term" value="F:serine-type endopeptidase inhibitor activity"/>
    <property type="evidence" value="ECO:0007669"/>
    <property type="project" value="UniProtKB-KW"/>
</dbReference>
<dbReference type="Proteomes" id="UP000504633">
    <property type="component" value="Unplaced"/>
</dbReference>
<dbReference type="PANTHER" id="PTHR11461:SF211">
    <property type="entry name" value="GH10112P-RELATED"/>
    <property type="match status" value="1"/>
</dbReference>
<dbReference type="SUPFAM" id="SSF56574">
    <property type="entry name" value="Serpins"/>
    <property type="match status" value="1"/>
</dbReference>
<dbReference type="InterPro" id="IPR042178">
    <property type="entry name" value="Serpin_sf_1"/>
</dbReference>
<dbReference type="AlphaFoldDB" id="A0A6J1L964"/>
<feature type="domain" description="Serpin" evidence="5">
    <location>
        <begin position="20"/>
        <end position="384"/>
    </location>
</feature>